<dbReference type="GO" id="GO:0016787">
    <property type="term" value="F:hydrolase activity"/>
    <property type="evidence" value="ECO:0007669"/>
    <property type="project" value="UniProtKB-KW"/>
</dbReference>
<protein>
    <recommendedName>
        <fullName evidence="6">DNA2/NAM7 helicase-like C-terminal domain-containing protein</fullName>
    </recommendedName>
</protein>
<accession>A0A2U8WCM5</accession>
<dbReference type="InterPro" id="IPR041679">
    <property type="entry name" value="DNA2/NAM7-like_C"/>
</dbReference>
<dbReference type="Pfam" id="PF13087">
    <property type="entry name" value="AAA_12"/>
    <property type="match status" value="1"/>
</dbReference>
<proteinExistence type="predicted"/>
<evidence type="ECO:0000256" key="4">
    <source>
        <dbReference type="ARBA" id="ARBA00022840"/>
    </source>
</evidence>
<keyword evidence="2" id="KW-0378">Hydrolase</keyword>
<dbReference type="PANTHER" id="PTHR43788">
    <property type="entry name" value="DNA2/NAM7 HELICASE FAMILY MEMBER"/>
    <property type="match status" value="1"/>
</dbReference>
<dbReference type="CDD" id="cd18808">
    <property type="entry name" value="SF1_C_Upf1"/>
    <property type="match status" value="1"/>
</dbReference>
<dbReference type="InterPro" id="IPR050534">
    <property type="entry name" value="Coronavir_polyprotein_1ab"/>
</dbReference>
<feature type="domain" description="DNA2/NAM7 helicase-like C-terminal" evidence="6">
    <location>
        <begin position="1004"/>
        <end position="1169"/>
    </location>
</feature>
<feature type="compositionally biased region" description="Polar residues" evidence="5">
    <location>
        <begin position="70"/>
        <end position="85"/>
    </location>
</feature>
<evidence type="ECO:0000313" key="8">
    <source>
        <dbReference type="Proteomes" id="UP000245926"/>
    </source>
</evidence>
<keyword evidence="4" id="KW-0067">ATP-binding</keyword>
<evidence type="ECO:0000256" key="1">
    <source>
        <dbReference type="ARBA" id="ARBA00022741"/>
    </source>
</evidence>
<evidence type="ECO:0000256" key="5">
    <source>
        <dbReference type="SAM" id="MobiDB-lite"/>
    </source>
</evidence>
<evidence type="ECO:0000313" key="7">
    <source>
        <dbReference type="EMBL" id="AWN43819.1"/>
    </source>
</evidence>
<feature type="region of interest" description="Disordered" evidence="5">
    <location>
        <begin position="58"/>
        <end position="134"/>
    </location>
</feature>
<keyword evidence="3" id="KW-0347">Helicase</keyword>
<dbReference type="InterPro" id="IPR047187">
    <property type="entry name" value="SF1_C_Upf1"/>
</dbReference>
<dbReference type="OrthoDB" id="9757917at2"/>
<dbReference type="EMBL" id="CP029550">
    <property type="protein sequence ID" value="AWN43819.1"/>
    <property type="molecule type" value="Genomic_DNA"/>
</dbReference>
<dbReference type="SUPFAM" id="SSF52540">
    <property type="entry name" value="P-loop containing nucleoside triphosphate hydrolases"/>
    <property type="match status" value="1"/>
</dbReference>
<reference evidence="8" key="1">
    <citation type="submission" date="2018-05" db="EMBL/GenBank/DDBJ databases">
        <title>Complete Genome Sequence of Methylobacterium sp. 17SD2-17.</title>
        <authorList>
            <person name="Srinivasan S."/>
        </authorList>
    </citation>
    <scope>NUCLEOTIDE SEQUENCE [LARGE SCALE GENOMIC DNA]</scope>
    <source>
        <strain evidence="8">17SD2-17</strain>
    </source>
</reference>
<sequence length="1196" mass="130908">MRRPYQKAGIAVLEDTFAASKEDRRILEALLHELEQRSTDRAGRLKVQVANALEALGGRGRSAVRPTKPETGSRQSRAAATSQTPARAEPVARQAVEIPTSPVSTVIQPPTAEPSSQRRREPRRPPPVTNQPGNILSAWTALEVLSPFTYLKPADMAEGDTRRIANLADGVPWRPPGEKARPNKQLFYQIVLGAVRMDTSTKALMEFFVDNHQDRTPARGFAAIATVTVDKAGVLVEEGAATAVSSFAWGLSRALQGDLVALGRWPEFETKLNEALDKRLRRLDKEGKPLPLDAAMIRNAYEWLVKECGLPAGLLEEPSFALRVYHYWNAPEPPDAPLLGSFFLEDLDAARRLVVSGAATGNLRRYLGLDKPLKRMNVLTDDGLVADAVAPWRFPAGRWPGPGRHPLALLQQGAVNLASSNSPGVDLFPVNGPPGTGKTTLLRDMVAALVVKRAEAMCGFDDPEKAFRATGEKRRAGNTTVAYHTVDEGLRGFEMLVASSNNKAVENVSRELPALKAIAADAPGLRYFKTVADNVSGEVEAWGLIAAVLGKAANRFAFREAAWVDPNKGLRTYLAEAAGTPQWIEEPDEAAPAGKRRRRPIVVEREAPPRSRTEALRRWREARTTFEQARTEVRSYLDEIEQARRDLPRLPGLRTAATDAGRALAEAEAAANEAFRQAGERADAATTEKARHDIVERKLAIHAQTRPGFVARLFGSASAKRWNAEMDRLRSDLGDAAWAREEAEAASFVAARKLRDAEAGRTAAEKAVGEALAARDAAERRVAKMRSRCGRGVVDEAFFAQGHEARQIAAPWLDAAAHRQRDRVFELALAVHKAFLDAAAVPLRHNLENLFHALIGRNAWQPKMRPHMPDLWASLFLVVPVVSTTFASVTRMFGYLPPQSLGWLLVDEAGQAVPQAAVGALMRTRRAVVVGDPLQIEPVTSLPTELAETICRDFGVDPDRWNAPRVSVQAVADASTSFAAEFQHDVGSVQVGFPLLVHRRCADPMFSLSNRVAYAGLMVHATPRRTSAIRDVLGPSHWVDVAGDRTEDKWVEAEGEAVLAMIQRLAEAGTPTLDLYVVSPFVIVARRLRERLLTSGLLERWTSDPYGWTRDRIGTVHTVQGREADSVILVLGAPLSAQRGARGWAGATPNILNVAATRAQENLYVVGSRSAWQDAGVFRHLVQDWRNEAEGRRPAA</sequence>
<dbReference type="AlphaFoldDB" id="A0A2U8WCM5"/>
<dbReference type="GO" id="GO:0005524">
    <property type="term" value="F:ATP binding"/>
    <property type="evidence" value="ECO:0007669"/>
    <property type="project" value="UniProtKB-KW"/>
</dbReference>
<dbReference type="InterPro" id="IPR027417">
    <property type="entry name" value="P-loop_NTPase"/>
</dbReference>
<dbReference type="GO" id="GO:0043139">
    <property type="term" value="F:5'-3' DNA helicase activity"/>
    <property type="evidence" value="ECO:0007669"/>
    <property type="project" value="TreeGrafter"/>
</dbReference>
<evidence type="ECO:0000259" key="6">
    <source>
        <dbReference type="Pfam" id="PF13087"/>
    </source>
</evidence>
<gene>
    <name evidence="7" type="ORF">DK389_28985</name>
</gene>
<organism evidence="7 8">
    <name type="scientific">Methylobacterium durans</name>
    <dbReference type="NCBI Taxonomy" id="2202825"/>
    <lineage>
        <taxon>Bacteria</taxon>
        <taxon>Pseudomonadati</taxon>
        <taxon>Pseudomonadota</taxon>
        <taxon>Alphaproteobacteria</taxon>
        <taxon>Hyphomicrobiales</taxon>
        <taxon>Methylobacteriaceae</taxon>
        <taxon>Methylobacterium</taxon>
    </lineage>
</organism>
<dbReference type="PANTHER" id="PTHR43788:SF8">
    <property type="entry name" value="DNA-BINDING PROTEIN SMUBP-2"/>
    <property type="match status" value="1"/>
</dbReference>
<dbReference type="Proteomes" id="UP000245926">
    <property type="component" value="Chromosome"/>
</dbReference>
<dbReference type="KEGG" id="mets:DK389_28985"/>
<name>A0A2U8WCM5_9HYPH</name>
<evidence type="ECO:0000256" key="2">
    <source>
        <dbReference type="ARBA" id="ARBA00022801"/>
    </source>
</evidence>
<dbReference type="Gene3D" id="3.40.50.300">
    <property type="entry name" value="P-loop containing nucleotide triphosphate hydrolases"/>
    <property type="match status" value="3"/>
</dbReference>
<keyword evidence="8" id="KW-1185">Reference proteome</keyword>
<evidence type="ECO:0000256" key="3">
    <source>
        <dbReference type="ARBA" id="ARBA00022806"/>
    </source>
</evidence>
<keyword evidence="1" id="KW-0547">Nucleotide-binding</keyword>